<evidence type="ECO:0000313" key="3">
    <source>
        <dbReference type="Proteomes" id="UP001153069"/>
    </source>
</evidence>
<gene>
    <name evidence="2" type="ORF">SEMRO_488_G153160.1</name>
</gene>
<feature type="compositionally biased region" description="Low complexity" evidence="1">
    <location>
        <begin position="72"/>
        <end position="81"/>
    </location>
</feature>
<dbReference type="Proteomes" id="UP001153069">
    <property type="component" value="Unassembled WGS sequence"/>
</dbReference>
<protein>
    <recommendedName>
        <fullName evidence="4">BZIP domain-containing protein</fullName>
    </recommendedName>
</protein>
<feature type="region of interest" description="Disordered" evidence="1">
    <location>
        <begin position="629"/>
        <end position="660"/>
    </location>
</feature>
<feature type="compositionally biased region" description="Polar residues" evidence="1">
    <location>
        <begin position="569"/>
        <end position="579"/>
    </location>
</feature>
<feature type="compositionally biased region" description="Basic and acidic residues" evidence="1">
    <location>
        <begin position="27"/>
        <end position="44"/>
    </location>
</feature>
<feature type="compositionally biased region" description="Low complexity" evidence="1">
    <location>
        <begin position="235"/>
        <end position="252"/>
    </location>
</feature>
<feature type="compositionally biased region" description="Polar residues" evidence="1">
    <location>
        <begin position="187"/>
        <end position="197"/>
    </location>
</feature>
<evidence type="ECO:0008006" key="4">
    <source>
        <dbReference type="Google" id="ProtNLM"/>
    </source>
</evidence>
<accession>A0A9N8DZ03</accession>
<feature type="compositionally biased region" description="Basic and acidic residues" evidence="1">
    <location>
        <begin position="1223"/>
        <end position="1245"/>
    </location>
</feature>
<dbReference type="EMBL" id="CAICTM010000487">
    <property type="protein sequence ID" value="CAB9511517.1"/>
    <property type="molecule type" value="Genomic_DNA"/>
</dbReference>
<evidence type="ECO:0000313" key="2">
    <source>
        <dbReference type="EMBL" id="CAB9511517.1"/>
    </source>
</evidence>
<feature type="region of interest" description="Disordered" evidence="1">
    <location>
        <begin position="1074"/>
        <end position="1123"/>
    </location>
</feature>
<feature type="region of interest" description="Disordered" evidence="1">
    <location>
        <begin position="590"/>
        <end position="609"/>
    </location>
</feature>
<name>A0A9N8DZ03_9STRA</name>
<feature type="region of interest" description="Disordered" evidence="1">
    <location>
        <begin position="952"/>
        <end position="972"/>
    </location>
</feature>
<feature type="region of interest" description="Disordered" evidence="1">
    <location>
        <begin position="1156"/>
        <end position="1178"/>
    </location>
</feature>
<proteinExistence type="predicted"/>
<evidence type="ECO:0000256" key="1">
    <source>
        <dbReference type="SAM" id="MobiDB-lite"/>
    </source>
</evidence>
<feature type="compositionally biased region" description="Gly residues" evidence="1">
    <location>
        <begin position="430"/>
        <end position="444"/>
    </location>
</feature>
<comment type="caution">
    <text evidence="2">The sequence shown here is derived from an EMBL/GenBank/DDBJ whole genome shotgun (WGS) entry which is preliminary data.</text>
</comment>
<feature type="region of interest" description="Disordered" evidence="1">
    <location>
        <begin position="1"/>
        <end position="142"/>
    </location>
</feature>
<feature type="compositionally biased region" description="Polar residues" evidence="1">
    <location>
        <begin position="59"/>
        <end position="69"/>
    </location>
</feature>
<feature type="region of interest" description="Disordered" evidence="1">
    <location>
        <begin position="430"/>
        <end position="451"/>
    </location>
</feature>
<dbReference type="AlphaFoldDB" id="A0A9N8DZ03"/>
<feature type="region of interest" description="Disordered" evidence="1">
    <location>
        <begin position="321"/>
        <end position="395"/>
    </location>
</feature>
<feature type="region of interest" description="Disordered" evidence="1">
    <location>
        <begin position="231"/>
        <end position="306"/>
    </location>
</feature>
<sequence>MKKADSDTSEEDTKPPARDTTSSAAQAKERPVQKRRRPEEDIGSRKRPAVASLPRAAQQGASNPPTGTLKSPPAAAAPAVARRGRPHKKQSPPVPFGPVKKSKPRGKVQLQVMEEEVPKNETAEEKRLRRNRNNDRRKRARRAMKVDFLNEQYHTMKGQNETLKTENLTIRDQITAIKRAMGMEDVNPTTPSGGTAETDQEAEMADAEPTQASEVIASSVRSRLDGSIMAALNRQLSSPSSPPALQATTAPQKRTSESQQEAPQESPIQTSARAPVTVREAAGALTVSSQEQGANETSESAQAWQQQNQAVEAIMALIQRQQASAGAADVQQPSSPPHESTNMESNVEAALTSASPPAAASPGQNPNQVPQNEVQLGQTIESLLSSMQSSGGGQPVSLASLQQILASNTSIRPDAYQNAEILSLLQQQLGGGEPDVQRGSGGASGASEPETARRLLSALTRESQVNQDQDLAASLLNAAAGRPGETNEDPPAQGPAAPFIDTLQHQPSRDALMSVLQPFQDGGAASDVLSSISQQPQGAAYAMGALLQRMQESLTQTTSQEHSELRSPVAQQPTGAGSSVESIAALLQEHRPSSSGGGTSSSPTQGSETLNSLTPEVLAALQQLQGPGGSGLNLSRLNQGRQSESRAAIASPASSQSRNHEVLELVESLRRRHREDPSIQGILSKLQGQLSEADEGHLSQSRSQPSRAEDDIILSQLQNQLIGSGPGIASQHQNQPSRAGDVMRSQLQSQPSESGQGVGANQGQDQSTRAGDENAFRPQDQSSEIMELLNQLQSQLSGDGEGILTQLQNQLVGPEEESASQPQNQRNIAEYGILSQLLSQSAGIREQLQNQLSGGEELFGLLQQAGGDVDLLGQLQNQLSGGGDLLPQLQDRLSGSGDLVRQLENRASGDNYLSHQQQNQSSGDNDLLNQLQGQWSGGVDLMRQLENQLTGAGGALSRPQQNQPSDDTGSGDLLSLLLRQAQQGAQAAVLAAPAAPSPPPAANNDLVQQILANQGLLGGQAEADAVAAAAASAETTPADLALAQSILSAVTGNTSIAVDDPLLLRELISGLGVSPPQEQSQHHGLSNPLTNQAMMPNSTHQQSNQSTASAAFSPAANPQQQPTAGAPVFEMLQQRLQQAQHPDERRASAQIHSLPLQQHGGSLPSQGQPQAPQPQGNPFLQLLTSRLLSGGGGLGAASSLSSQVTGHRLHSSSRIRDPPSSPRRADEGKDSKEDSGEEREGDKRA</sequence>
<feature type="compositionally biased region" description="Polar residues" evidence="1">
    <location>
        <begin position="286"/>
        <end position="306"/>
    </location>
</feature>
<feature type="compositionally biased region" description="Low complexity" evidence="1">
    <location>
        <begin position="349"/>
        <end position="372"/>
    </location>
</feature>
<organism evidence="2 3">
    <name type="scientific">Seminavis robusta</name>
    <dbReference type="NCBI Taxonomy" id="568900"/>
    <lineage>
        <taxon>Eukaryota</taxon>
        <taxon>Sar</taxon>
        <taxon>Stramenopiles</taxon>
        <taxon>Ochrophyta</taxon>
        <taxon>Bacillariophyta</taxon>
        <taxon>Bacillariophyceae</taxon>
        <taxon>Bacillariophycidae</taxon>
        <taxon>Naviculales</taxon>
        <taxon>Naviculaceae</taxon>
        <taxon>Seminavis</taxon>
    </lineage>
</organism>
<feature type="compositionally biased region" description="Polar residues" evidence="1">
    <location>
        <begin position="257"/>
        <end position="272"/>
    </location>
</feature>
<keyword evidence="3" id="KW-1185">Reference proteome</keyword>
<feature type="region of interest" description="Disordered" evidence="1">
    <location>
        <begin position="180"/>
        <end position="219"/>
    </location>
</feature>
<feature type="compositionally biased region" description="Basic and acidic residues" evidence="1">
    <location>
        <begin position="1"/>
        <end position="17"/>
    </location>
</feature>
<feature type="compositionally biased region" description="Polar residues" evidence="1">
    <location>
        <begin position="745"/>
        <end position="769"/>
    </location>
</feature>
<feature type="region of interest" description="Disordered" evidence="1">
    <location>
        <begin position="553"/>
        <end position="579"/>
    </location>
</feature>
<feature type="region of interest" description="Disordered" evidence="1">
    <location>
        <begin position="1192"/>
        <end position="1245"/>
    </location>
</feature>
<feature type="region of interest" description="Disordered" evidence="1">
    <location>
        <begin position="723"/>
        <end position="775"/>
    </location>
</feature>
<feature type="compositionally biased region" description="Polar residues" evidence="1">
    <location>
        <begin position="1076"/>
        <end position="1123"/>
    </location>
</feature>
<feature type="compositionally biased region" description="Basic and acidic residues" evidence="1">
    <location>
        <begin position="116"/>
        <end position="127"/>
    </location>
</feature>
<feature type="compositionally biased region" description="Polar residues" evidence="1">
    <location>
        <begin position="331"/>
        <end position="345"/>
    </location>
</feature>
<reference evidence="2" key="1">
    <citation type="submission" date="2020-06" db="EMBL/GenBank/DDBJ databases">
        <authorList>
            <consortium name="Plant Systems Biology data submission"/>
        </authorList>
    </citation>
    <scope>NUCLEOTIDE SEQUENCE</scope>
    <source>
        <strain evidence="2">D6</strain>
    </source>
</reference>
<feature type="compositionally biased region" description="Basic residues" evidence="1">
    <location>
        <begin position="128"/>
        <end position="142"/>
    </location>
</feature>
<feature type="region of interest" description="Disordered" evidence="1">
    <location>
        <begin position="481"/>
        <end position="500"/>
    </location>
</feature>